<dbReference type="GO" id="GO:0003678">
    <property type="term" value="F:DNA helicase activity"/>
    <property type="evidence" value="ECO:0007669"/>
    <property type="project" value="UniProtKB-EC"/>
</dbReference>
<evidence type="ECO:0000256" key="11">
    <source>
        <dbReference type="ARBA" id="ARBA00023242"/>
    </source>
</evidence>
<comment type="subcellular location">
    <subcellularLocation>
        <location evidence="1">Nucleus</location>
    </subcellularLocation>
</comment>
<dbReference type="GO" id="GO:0006338">
    <property type="term" value="P:chromatin remodeling"/>
    <property type="evidence" value="ECO:0007669"/>
    <property type="project" value="TreeGrafter"/>
</dbReference>
<evidence type="ECO:0000256" key="12">
    <source>
        <dbReference type="SAM" id="MobiDB-lite"/>
    </source>
</evidence>
<evidence type="ECO:0000256" key="5">
    <source>
        <dbReference type="ARBA" id="ARBA00022801"/>
    </source>
</evidence>
<dbReference type="InterPro" id="IPR038718">
    <property type="entry name" value="SNF2-like_sf"/>
</dbReference>
<evidence type="ECO:0000256" key="9">
    <source>
        <dbReference type="ARBA" id="ARBA00023125"/>
    </source>
</evidence>
<dbReference type="InParanoid" id="A0A286UXB9"/>
<dbReference type="GO" id="GO:0016887">
    <property type="term" value="F:ATP hydrolysis activity"/>
    <property type="evidence" value="ECO:0007669"/>
    <property type="project" value="TreeGrafter"/>
</dbReference>
<dbReference type="EMBL" id="NBII01000001">
    <property type="protein sequence ID" value="PAV24240.1"/>
    <property type="molecule type" value="Genomic_DNA"/>
</dbReference>
<dbReference type="EC" id="3.6.4.12" evidence="3"/>
<dbReference type="InterPro" id="IPR050520">
    <property type="entry name" value="INO80/SWR1_helicase"/>
</dbReference>
<dbReference type="SUPFAM" id="SSF52540">
    <property type="entry name" value="P-loop containing nucleoside triphosphate hydrolases"/>
    <property type="match status" value="2"/>
</dbReference>
<keyword evidence="9" id="KW-0238">DNA-binding</keyword>
<dbReference type="GO" id="GO:0005524">
    <property type="term" value="F:ATP binding"/>
    <property type="evidence" value="ECO:0007669"/>
    <property type="project" value="UniProtKB-KW"/>
</dbReference>
<evidence type="ECO:0000256" key="6">
    <source>
        <dbReference type="ARBA" id="ARBA00022806"/>
    </source>
</evidence>
<dbReference type="InterPro" id="IPR001650">
    <property type="entry name" value="Helicase_C-like"/>
</dbReference>
<feature type="region of interest" description="Disordered" evidence="12">
    <location>
        <begin position="17"/>
        <end position="38"/>
    </location>
</feature>
<dbReference type="OrthoDB" id="372624at2759"/>
<dbReference type="InterPro" id="IPR027417">
    <property type="entry name" value="P-loop_NTPase"/>
</dbReference>
<evidence type="ECO:0000256" key="1">
    <source>
        <dbReference type="ARBA" id="ARBA00004123"/>
    </source>
</evidence>
<gene>
    <name evidence="15" type="ORF">PNOK_0130800</name>
</gene>
<dbReference type="GO" id="GO:0003677">
    <property type="term" value="F:DNA binding"/>
    <property type="evidence" value="ECO:0007669"/>
    <property type="project" value="UniProtKB-KW"/>
</dbReference>
<dbReference type="Pfam" id="PF00176">
    <property type="entry name" value="SNF2-rel_dom"/>
    <property type="match status" value="1"/>
</dbReference>
<dbReference type="SMART" id="SM00490">
    <property type="entry name" value="HELICc"/>
    <property type="match status" value="1"/>
</dbReference>
<feature type="region of interest" description="Disordered" evidence="12">
    <location>
        <begin position="227"/>
        <end position="340"/>
    </location>
</feature>
<feature type="region of interest" description="Disordered" evidence="12">
    <location>
        <begin position="846"/>
        <end position="873"/>
    </location>
</feature>
<dbReference type="InterPro" id="IPR000330">
    <property type="entry name" value="SNF2_N"/>
</dbReference>
<evidence type="ECO:0000256" key="3">
    <source>
        <dbReference type="ARBA" id="ARBA00012551"/>
    </source>
</evidence>
<keyword evidence="6 15" id="KW-0347">Helicase</keyword>
<feature type="domain" description="Helicase C-terminal" evidence="14">
    <location>
        <begin position="1431"/>
        <end position="1584"/>
    </location>
</feature>
<proteinExistence type="inferred from homology"/>
<dbReference type="CDD" id="cd18793">
    <property type="entry name" value="SF2_C_SNF"/>
    <property type="match status" value="1"/>
</dbReference>
<protein>
    <recommendedName>
        <fullName evidence="3">DNA helicase</fullName>
        <ecNumber evidence="3">3.6.4.12</ecNumber>
    </recommendedName>
</protein>
<keyword evidence="5" id="KW-0378">Hydrolase</keyword>
<sequence length="1693" mass="192629">MVQSRAKVSAADDVSPRIAYTVPGDDAGHELSQEERESLVKERQDELIKVLDSHDDLIREQFHLEKYVSLLWYDPVVAKQDQSTVFLEYKDKYDLVMNTTGAGPSRKTRRAQNDRLLVLTNAPQQSSSVPVGSSSSREARHSAATSSSVSLVSKSHSLVQPSAKGKQRSCLPNGGSATRESLPHISSKARGKLRMDEGSVHSRERSMGRTASFADTEVDDGSISALHAHSSQNGHAVRRKRKTMESISASQTWNLEPGPSASNSPTPLDDDHSISSENQISDYNEKIFGRRKKNRYRQDDGRASHQRGNLSTSRRRGPSTTELARPTISEKTVPTSTYVPSLSFKTPKRIKLIVREPPPSFSSPRQRPDPKRFNGSLDSFLMSWVELDGKAYGNEALDRKARHDARILEKAEALRKKGRLLDYGQDQHDYRGPAHTPNDLWANVVAAAISKRSALSRHRFGFSGQLAGNIASRLKSHWDTQVILREREEIREIEAEKQRLRSLAWSALQPVLVEWKEVVRYVREEKRLELEAEEKRRGVLHLDAILDQSGQILEKQQMELGRAESASTDEDGDEDDEDDDDDDDDEATTGDEDQEEFDEEMSEVTNVDGEGDDMTLDTEASTEYEDDDEDRVGSRALIHGGLFGKGDDYVVPLDDDHEIHDTGSLDESTPKDYVVSSPEEVDINPEEVEIIIGHNDISPDSIQSPDLREFSPKSNLIRDSDVGVLFEACDKASQRELDTPLAPVVDEITTDTLCLNGNVDSKTTTKLVNGFGITEISDKEVDHELTKPVKNGLSNKETLGIEPEFLEQIGKEQLGKEHHQNSEEVITKLVPDDNEETDTIQENLADRNLADAQPEIVPTHDTSSLNDTKPSSEWEHSEELQAYAIARGIQIPDAKVSPPLLLRGTLRPYQQSGLEWLVTQYKTQSNGILADEMGLGKTIQTIALLAHLACDWGIWGPHLIIVPTSVLLNWEMEFKKFLPGFKVLSYHGSTKRRKELRQGWNNKHAFNVCVTSYTLASKDQHIFRRKSWFYMILDEAHMIKNYKSQRWNILLNFKSYRRLLLTGTPLQNNLIELWALLKFLVSGTEFANQKEFKDWFSGPLERAIEQGTVQDQEVQTQVTKLHSLLRPRLLRRLKRDVEKELPSKYEHLVLCRLSKRQRYLYDEFMSRAQTREDLKSGVYQKIANILMQLRKVCNHPDLFEVRPIVTSFAMERSAIADYEIKELLIRRRLLCEEDDQVNLDVINLRFTHLCDSSLVAAQEVRSLEEPLTAEIIAASPGEPPPRDLRTIEGFRKYNVHRQHLETSLRYQHFSYLNRHRCQRAPMYSLETLKLTGKLSRDLATSLNTFSLRPSLEPLLKSYARRATELTDVIDKFAFATSPVVTRDLPTLALKEMPKGLLESCPPDFDSVVHRSAVKLQIAFPDTSLLQYDCGKLQELASLLRERKSGGHRVLIFTQMTRILDILEIFLNYHGYLYLRLDGATKIEDRQYITERFNVDTRIFVFIASSRSGGVGINLTGADTVIFYDSDFNPQMDRQCEDRAHRIGQIRDVHIYRFISQHTVEEAMLRKANQKRSLDDLVIQQGEFDWRNFFRTDEEGTSSNTTALQKALVEFEDFEDARAAKIAASEEAALVDEDLAEFGDNAPLAADSNSHAVSEVATPMETKEEEEEEEEGHWRDYMLRFVRYDFDFFRDWKV</sequence>
<evidence type="ECO:0000256" key="8">
    <source>
        <dbReference type="ARBA" id="ARBA00022853"/>
    </source>
</evidence>
<dbReference type="GO" id="GO:0000812">
    <property type="term" value="C:Swr1 complex"/>
    <property type="evidence" value="ECO:0007669"/>
    <property type="project" value="TreeGrafter"/>
</dbReference>
<feature type="compositionally biased region" description="Polar residues" evidence="12">
    <location>
        <begin position="329"/>
        <end position="340"/>
    </location>
</feature>
<dbReference type="PROSITE" id="PS51194">
    <property type="entry name" value="HELICASE_CTER"/>
    <property type="match status" value="1"/>
</dbReference>
<dbReference type="FunFam" id="3.40.50.10810:FF:000005">
    <property type="entry name" value="Photoperiod-independent early flowering 1"/>
    <property type="match status" value="1"/>
</dbReference>
<comment type="caution">
    <text evidence="15">The sequence shown here is derived from an EMBL/GenBank/DDBJ whole genome shotgun (WGS) entry which is preliminary data.</text>
</comment>
<name>A0A286UXB9_9AGAM</name>
<accession>A0A286UXB9</accession>
<keyword evidence="8" id="KW-0156">Chromatin regulator</keyword>
<feature type="region of interest" description="Disordered" evidence="12">
    <location>
        <begin position="118"/>
        <end position="215"/>
    </location>
</feature>
<feature type="compositionally biased region" description="Polar residues" evidence="12">
    <location>
        <begin position="860"/>
        <end position="869"/>
    </location>
</feature>
<dbReference type="Pfam" id="PF00271">
    <property type="entry name" value="Helicase_C"/>
    <property type="match status" value="1"/>
</dbReference>
<dbReference type="STRING" id="2282107.A0A286UXB9"/>
<keyword evidence="11" id="KW-0539">Nucleus</keyword>
<feature type="compositionally biased region" description="Basic and acidic residues" evidence="12">
    <location>
        <begin position="193"/>
        <end position="207"/>
    </location>
</feature>
<dbReference type="SMART" id="SM00487">
    <property type="entry name" value="DEXDc"/>
    <property type="match status" value="1"/>
</dbReference>
<dbReference type="Proteomes" id="UP000217199">
    <property type="component" value="Unassembled WGS sequence"/>
</dbReference>
<dbReference type="PANTHER" id="PTHR45685:SF1">
    <property type="entry name" value="HELICASE SRCAP"/>
    <property type="match status" value="1"/>
</dbReference>
<keyword evidence="10" id="KW-0010">Activator</keyword>
<dbReference type="PROSITE" id="PS51192">
    <property type="entry name" value="HELICASE_ATP_BIND_1"/>
    <property type="match status" value="1"/>
</dbReference>
<dbReference type="PANTHER" id="PTHR45685">
    <property type="entry name" value="HELICASE SRCAP-RELATED"/>
    <property type="match status" value="1"/>
</dbReference>
<evidence type="ECO:0000259" key="14">
    <source>
        <dbReference type="PROSITE" id="PS51194"/>
    </source>
</evidence>
<keyword evidence="4" id="KW-0547">Nucleotide-binding</keyword>
<dbReference type="Gene3D" id="3.40.50.10810">
    <property type="entry name" value="Tandem AAA-ATPase domain"/>
    <property type="match status" value="1"/>
</dbReference>
<feature type="region of interest" description="Disordered" evidence="12">
    <location>
        <begin position="559"/>
        <end position="615"/>
    </location>
</feature>
<evidence type="ECO:0000313" key="16">
    <source>
        <dbReference type="Proteomes" id="UP000217199"/>
    </source>
</evidence>
<feature type="compositionally biased region" description="Low complexity" evidence="12">
    <location>
        <begin position="123"/>
        <end position="158"/>
    </location>
</feature>
<comment type="similarity">
    <text evidence="2">Belongs to the SNF2/RAD54 helicase family. SWR1 subfamily.</text>
</comment>
<feature type="compositionally biased region" description="Acidic residues" evidence="12">
    <location>
        <begin position="567"/>
        <end position="602"/>
    </location>
</feature>
<dbReference type="GO" id="GO:0042393">
    <property type="term" value="F:histone binding"/>
    <property type="evidence" value="ECO:0007669"/>
    <property type="project" value="TreeGrafter"/>
</dbReference>
<reference evidence="15 16" key="1">
    <citation type="journal article" date="2017" name="Mol. Ecol.">
        <title>Comparative and population genomic landscape of Phellinus noxius: A hypervariable fungus causing root rot in trees.</title>
        <authorList>
            <person name="Chung C.L."/>
            <person name="Lee T.J."/>
            <person name="Akiba M."/>
            <person name="Lee H.H."/>
            <person name="Kuo T.H."/>
            <person name="Liu D."/>
            <person name="Ke H.M."/>
            <person name="Yokoi T."/>
            <person name="Roa M.B."/>
            <person name="Lu M.J."/>
            <person name="Chang Y.Y."/>
            <person name="Ann P.J."/>
            <person name="Tsai J.N."/>
            <person name="Chen C.Y."/>
            <person name="Tzean S.S."/>
            <person name="Ota Y."/>
            <person name="Hattori T."/>
            <person name="Sahashi N."/>
            <person name="Liou R.F."/>
            <person name="Kikuchi T."/>
            <person name="Tsai I.J."/>
        </authorList>
    </citation>
    <scope>NUCLEOTIDE SEQUENCE [LARGE SCALE GENOMIC DNA]</scope>
    <source>
        <strain evidence="15 16">FFPRI411160</strain>
    </source>
</reference>
<feature type="region of interest" description="Disordered" evidence="12">
    <location>
        <begin position="1641"/>
        <end position="1671"/>
    </location>
</feature>
<keyword evidence="7" id="KW-0067">ATP-binding</keyword>
<evidence type="ECO:0000256" key="2">
    <source>
        <dbReference type="ARBA" id="ARBA00009220"/>
    </source>
</evidence>
<feature type="domain" description="Helicase ATP-binding" evidence="13">
    <location>
        <begin position="918"/>
        <end position="1083"/>
    </location>
</feature>
<evidence type="ECO:0000256" key="4">
    <source>
        <dbReference type="ARBA" id="ARBA00022741"/>
    </source>
</evidence>
<evidence type="ECO:0000256" key="7">
    <source>
        <dbReference type="ARBA" id="ARBA00022840"/>
    </source>
</evidence>
<evidence type="ECO:0000259" key="13">
    <source>
        <dbReference type="PROSITE" id="PS51192"/>
    </source>
</evidence>
<feature type="compositionally biased region" description="Polar residues" evidence="12">
    <location>
        <begin position="306"/>
        <end position="322"/>
    </location>
</feature>
<keyword evidence="16" id="KW-1185">Reference proteome</keyword>
<dbReference type="InterPro" id="IPR049730">
    <property type="entry name" value="SNF2/RAD54-like_C"/>
</dbReference>
<feature type="compositionally biased region" description="Basic and acidic residues" evidence="12">
    <location>
        <begin position="26"/>
        <end position="38"/>
    </location>
</feature>
<dbReference type="Gene3D" id="3.40.50.300">
    <property type="entry name" value="P-loop containing nucleotide triphosphate hydrolases"/>
    <property type="match status" value="1"/>
</dbReference>
<dbReference type="InterPro" id="IPR014001">
    <property type="entry name" value="Helicase_ATP-bd"/>
</dbReference>
<organism evidence="15 16">
    <name type="scientific">Pyrrhoderma noxium</name>
    <dbReference type="NCBI Taxonomy" id="2282107"/>
    <lineage>
        <taxon>Eukaryota</taxon>
        <taxon>Fungi</taxon>
        <taxon>Dikarya</taxon>
        <taxon>Basidiomycota</taxon>
        <taxon>Agaricomycotina</taxon>
        <taxon>Agaricomycetes</taxon>
        <taxon>Hymenochaetales</taxon>
        <taxon>Hymenochaetaceae</taxon>
        <taxon>Pyrrhoderma</taxon>
    </lineage>
</organism>
<feature type="compositionally biased region" description="Polar residues" evidence="12">
    <location>
        <begin position="245"/>
        <end position="266"/>
    </location>
</feature>
<evidence type="ECO:0000313" key="15">
    <source>
        <dbReference type="EMBL" id="PAV24240.1"/>
    </source>
</evidence>
<evidence type="ECO:0000256" key="10">
    <source>
        <dbReference type="ARBA" id="ARBA00023159"/>
    </source>
</evidence>